<feature type="domain" description="GAF" evidence="2">
    <location>
        <begin position="45"/>
        <end position="187"/>
    </location>
</feature>
<dbReference type="SUPFAM" id="SSF55781">
    <property type="entry name" value="GAF domain-like"/>
    <property type="match status" value="1"/>
</dbReference>
<sequence length="188" mass="19870">MTLPMGAGTDTTTDVIDPGADPAQDPVGDVDRLLAVARYDVESPELAAVLDRYAGEAADLFGLPIGAVSIVLDGAQYFAGQRGLDGSWMGEAAGTPIEWSFCATTVRTRAPYVVPDATVDEVQRTNPLVLLDGVRSYAGAPLITSSGHVLGACCTLGYEPREFSADEIALLERLSDRIVADLEHFLVD</sequence>
<dbReference type="PANTHER" id="PTHR43102:SF2">
    <property type="entry name" value="GAF DOMAIN-CONTAINING PROTEIN"/>
    <property type="match status" value="1"/>
</dbReference>
<dbReference type="InterPro" id="IPR003018">
    <property type="entry name" value="GAF"/>
</dbReference>
<evidence type="ECO:0000313" key="3">
    <source>
        <dbReference type="EMBL" id="TQJ08306.1"/>
    </source>
</evidence>
<dbReference type="PANTHER" id="PTHR43102">
    <property type="entry name" value="SLR1143 PROTEIN"/>
    <property type="match status" value="1"/>
</dbReference>
<accession>A0A542DZ25</accession>
<dbReference type="RefSeq" id="WP_141847838.1">
    <property type="nucleotide sequence ID" value="NZ_BAAAPR010000004.1"/>
</dbReference>
<evidence type="ECO:0000256" key="1">
    <source>
        <dbReference type="SAM" id="MobiDB-lite"/>
    </source>
</evidence>
<evidence type="ECO:0000259" key="2">
    <source>
        <dbReference type="SMART" id="SM00065"/>
    </source>
</evidence>
<dbReference type="EMBL" id="VFMN01000001">
    <property type="protein sequence ID" value="TQJ08306.1"/>
    <property type="molecule type" value="Genomic_DNA"/>
</dbReference>
<comment type="caution">
    <text evidence="3">The sequence shown here is derived from an EMBL/GenBank/DDBJ whole genome shotgun (WGS) entry which is preliminary data.</text>
</comment>
<evidence type="ECO:0000313" key="4">
    <source>
        <dbReference type="Proteomes" id="UP000317893"/>
    </source>
</evidence>
<proteinExistence type="predicted"/>
<gene>
    <name evidence="3" type="ORF">FB458_1391</name>
</gene>
<protein>
    <submittedName>
        <fullName evidence="3">GAF domain-containing protein</fullName>
    </submittedName>
</protein>
<name>A0A542DZ25_9MICO</name>
<organism evidence="3 4">
    <name type="scientific">Lapillicoccus jejuensis</name>
    <dbReference type="NCBI Taxonomy" id="402171"/>
    <lineage>
        <taxon>Bacteria</taxon>
        <taxon>Bacillati</taxon>
        <taxon>Actinomycetota</taxon>
        <taxon>Actinomycetes</taxon>
        <taxon>Micrococcales</taxon>
        <taxon>Intrasporangiaceae</taxon>
        <taxon>Lapillicoccus</taxon>
    </lineage>
</organism>
<dbReference type="AlphaFoldDB" id="A0A542DZ25"/>
<reference evidence="3 4" key="1">
    <citation type="submission" date="2019-06" db="EMBL/GenBank/DDBJ databases">
        <title>Sequencing the genomes of 1000 actinobacteria strains.</title>
        <authorList>
            <person name="Klenk H.-P."/>
        </authorList>
    </citation>
    <scope>NUCLEOTIDE SEQUENCE [LARGE SCALE GENOMIC DNA]</scope>
    <source>
        <strain evidence="3 4">DSM 18607</strain>
    </source>
</reference>
<dbReference type="OrthoDB" id="9151676at2"/>
<keyword evidence="4" id="KW-1185">Reference proteome</keyword>
<dbReference type="InterPro" id="IPR029016">
    <property type="entry name" value="GAF-like_dom_sf"/>
</dbReference>
<dbReference type="Gene3D" id="3.30.450.40">
    <property type="match status" value="1"/>
</dbReference>
<dbReference type="Pfam" id="PF01590">
    <property type="entry name" value="GAF"/>
    <property type="match status" value="1"/>
</dbReference>
<dbReference type="SMART" id="SM00065">
    <property type="entry name" value="GAF"/>
    <property type="match status" value="1"/>
</dbReference>
<feature type="region of interest" description="Disordered" evidence="1">
    <location>
        <begin position="1"/>
        <end position="27"/>
    </location>
</feature>
<dbReference type="Proteomes" id="UP000317893">
    <property type="component" value="Unassembled WGS sequence"/>
</dbReference>